<feature type="transmembrane region" description="Helical" evidence="7">
    <location>
        <begin position="21"/>
        <end position="45"/>
    </location>
</feature>
<dbReference type="EMBL" id="BAABGY010000005">
    <property type="protein sequence ID" value="GAA4324203.1"/>
    <property type="molecule type" value="Genomic_DNA"/>
</dbReference>
<dbReference type="CDD" id="cd06173">
    <property type="entry name" value="MFS_MefA_like"/>
    <property type="match status" value="1"/>
</dbReference>
<keyword evidence="3" id="KW-1003">Cell membrane</keyword>
<sequence>MAEQATPPHSLAPLYVPEFRIFLIARFFYTMSLRMVGTVVAYQLYQLTRDSFAIGISGLAEFVPVVLLALYAGYLIDRSDKRTLLLKGICSYSLCVAALVVLTLPQVQESIGSKTLPLFFYAVIFFTGVIRAFAGPTSSAIIAQLVPRNILHLASAVSSSTFLISSIVGHASAGFFIAAWGVHVTFIIILGYVLLAALLISFIAKKPVMHTTAGVRAWDSVKEGLRFVVNNKVMLGAMSLDLFAVLFGGAVALIPEIADRILSVGPKGFGFLNAAIDIGAATTLLFNTFFPLRRKQGTILMFAVFGFGGCIVVFGLSSAYWMAFTALLVAGMLDGISVVIRGTILQLTTPDQMRGRVSSVNSMFINSSNELGYFESGFTARLMGPVRAVIFGGCMTMLVVLLTWWRAPGLRKFEY</sequence>
<evidence type="ECO:0000256" key="1">
    <source>
        <dbReference type="ARBA" id="ARBA00004651"/>
    </source>
</evidence>
<evidence type="ECO:0000259" key="8">
    <source>
        <dbReference type="PROSITE" id="PS50850"/>
    </source>
</evidence>
<feature type="transmembrane region" description="Helical" evidence="7">
    <location>
        <begin position="84"/>
        <end position="107"/>
    </location>
</feature>
<dbReference type="Proteomes" id="UP001501725">
    <property type="component" value="Unassembled WGS sequence"/>
</dbReference>
<dbReference type="PROSITE" id="PS50850">
    <property type="entry name" value="MFS"/>
    <property type="match status" value="1"/>
</dbReference>
<proteinExistence type="predicted"/>
<feature type="domain" description="Major facilitator superfamily (MFS) profile" evidence="8">
    <location>
        <begin position="1"/>
        <end position="208"/>
    </location>
</feature>
<evidence type="ECO:0000256" key="2">
    <source>
        <dbReference type="ARBA" id="ARBA00022448"/>
    </source>
</evidence>
<dbReference type="PANTHER" id="PTHR23513:SF9">
    <property type="entry name" value="ENTEROBACTIN EXPORTER ENTS"/>
    <property type="match status" value="1"/>
</dbReference>
<reference evidence="10" key="1">
    <citation type="journal article" date="2019" name="Int. J. Syst. Evol. Microbiol.">
        <title>The Global Catalogue of Microorganisms (GCM) 10K type strain sequencing project: providing services to taxonomists for standard genome sequencing and annotation.</title>
        <authorList>
            <consortium name="The Broad Institute Genomics Platform"/>
            <consortium name="The Broad Institute Genome Sequencing Center for Infectious Disease"/>
            <person name="Wu L."/>
            <person name="Ma J."/>
        </authorList>
    </citation>
    <scope>NUCLEOTIDE SEQUENCE [LARGE SCALE GENOMIC DNA]</scope>
    <source>
        <strain evidence="10">JCM 17919</strain>
    </source>
</reference>
<evidence type="ECO:0000256" key="3">
    <source>
        <dbReference type="ARBA" id="ARBA00022475"/>
    </source>
</evidence>
<dbReference type="InterPro" id="IPR036259">
    <property type="entry name" value="MFS_trans_sf"/>
</dbReference>
<dbReference type="InterPro" id="IPR020846">
    <property type="entry name" value="MFS_dom"/>
</dbReference>
<dbReference type="InterPro" id="IPR010290">
    <property type="entry name" value="TM_effector"/>
</dbReference>
<comment type="subcellular location">
    <subcellularLocation>
        <location evidence="1">Cell membrane</location>
        <topology evidence="1">Multi-pass membrane protein</topology>
    </subcellularLocation>
</comment>
<evidence type="ECO:0000256" key="6">
    <source>
        <dbReference type="ARBA" id="ARBA00023136"/>
    </source>
</evidence>
<accession>A0ABP8GGZ5</accession>
<evidence type="ECO:0000256" key="7">
    <source>
        <dbReference type="SAM" id="Phobius"/>
    </source>
</evidence>
<protein>
    <submittedName>
        <fullName evidence="9">MFS transporter</fullName>
    </submittedName>
</protein>
<keyword evidence="2" id="KW-0813">Transport</keyword>
<dbReference type="PANTHER" id="PTHR23513">
    <property type="entry name" value="INTEGRAL MEMBRANE EFFLUX PROTEIN-RELATED"/>
    <property type="match status" value="1"/>
</dbReference>
<evidence type="ECO:0000256" key="4">
    <source>
        <dbReference type="ARBA" id="ARBA00022692"/>
    </source>
</evidence>
<organism evidence="9 10">
    <name type="scientific">Flaviaesturariibacter amylovorans</name>
    <dbReference type="NCBI Taxonomy" id="1084520"/>
    <lineage>
        <taxon>Bacteria</taxon>
        <taxon>Pseudomonadati</taxon>
        <taxon>Bacteroidota</taxon>
        <taxon>Chitinophagia</taxon>
        <taxon>Chitinophagales</taxon>
        <taxon>Chitinophagaceae</taxon>
        <taxon>Flaviaestuariibacter</taxon>
    </lineage>
</organism>
<feature type="transmembrane region" description="Helical" evidence="7">
    <location>
        <begin position="119"/>
        <end position="143"/>
    </location>
</feature>
<evidence type="ECO:0000256" key="5">
    <source>
        <dbReference type="ARBA" id="ARBA00022989"/>
    </source>
</evidence>
<name>A0ABP8GGZ5_9BACT</name>
<comment type="caution">
    <text evidence="9">The sequence shown here is derived from an EMBL/GenBank/DDBJ whole genome shotgun (WGS) entry which is preliminary data.</text>
</comment>
<feature type="transmembrane region" description="Helical" evidence="7">
    <location>
        <begin position="51"/>
        <end position="72"/>
    </location>
</feature>
<feature type="transmembrane region" description="Helical" evidence="7">
    <location>
        <begin position="233"/>
        <end position="254"/>
    </location>
</feature>
<evidence type="ECO:0000313" key="9">
    <source>
        <dbReference type="EMBL" id="GAA4324203.1"/>
    </source>
</evidence>
<feature type="transmembrane region" description="Helical" evidence="7">
    <location>
        <begin position="274"/>
        <end position="292"/>
    </location>
</feature>
<feature type="transmembrane region" description="Helical" evidence="7">
    <location>
        <begin position="388"/>
        <end position="407"/>
    </location>
</feature>
<keyword evidence="4 7" id="KW-0812">Transmembrane</keyword>
<feature type="transmembrane region" description="Helical" evidence="7">
    <location>
        <begin position="175"/>
        <end position="200"/>
    </location>
</feature>
<dbReference type="Gene3D" id="1.20.1250.20">
    <property type="entry name" value="MFS general substrate transporter like domains"/>
    <property type="match status" value="1"/>
</dbReference>
<feature type="transmembrane region" description="Helical" evidence="7">
    <location>
        <begin position="299"/>
        <end position="317"/>
    </location>
</feature>
<dbReference type="RefSeq" id="WP_345254112.1">
    <property type="nucleotide sequence ID" value="NZ_BAABGY010000005.1"/>
</dbReference>
<evidence type="ECO:0000313" key="10">
    <source>
        <dbReference type="Proteomes" id="UP001501725"/>
    </source>
</evidence>
<keyword evidence="6 7" id="KW-0472">Membrane</keyword>
<keyword evidence="10" id="KW-1185">Reference proteome</keyword>
<dbReference type="SUPFAM" id="SSF103473">
    <property type="entry name" value="MFS general substrate transporter"/>
    <property type="match status" value="1"/>
</dbReference>
<keyword evidence="5 7" id="KW-1133">Transmembrane helix</keyword>
<dbReference type="Pfam" id="PF05977">
    <property type="entry name" value="MFS_3"/>
    <property type="match status" value="1"/>
</dbReference>
<feature type="transmembrane region" description="Helical" evidence="7">
    <location>
        <begin position="150"/>
        <end position="169"/>
    </location>
</feature>
<gene>
    <name evidence="9" type="ORF">GCM10023184_11450</name>
</gene>